<dbReference type="SUPFAM" id="SSF81296">
    <property type="entry name" value="E set domains"/>
    <property type="match status" value="4"/>
</dbReference>
<dbReference type="InterPro" id="IPR008936">
    <property type="entry name" value="Rho_GTPase_activation_prot"/>
</dbReference>
<evidence type="ECO:0000256" key="1">
    <source>
        <dbReference type="ARBA" id="ARBA00004251"/>
    </source>
</evidence>
<dbReference type="CDD" id="cd11236">
    <property type="entry name" value="Sema_plexin_like"/>
    <property type="match status" value="1"/>
</dbReference>
<evidence type="ECO:0000256" key="11">
    <source>
        <dbReference type="ARBA" id="ARBA00023157"/>
    </source>
</evidence>
<keyword evidence="7" id="KW-0221">Differentiation</keyword>
<dbReference type="Gene3D" id="2.130.10.10">
    <property type="entry name" value="YVTN repeat-like/Quinoprotein amine dehydrogenase"/>
    <property type="match status" value="1"/>
</dbReference>
<dbReference type="InterPro" id="IPR014756">
    <property type="entry name" value="Ig_E-set"/>
</dbReference>
<dbReference type="InterPro" id="IPR015943">
    <property type="entry name" value="WD40/YVTN_repeat-like_dom_sf"/>
</dbReference>
<dbReference type="Pfam" id="PF01403">
    <property type="entry name" value="Sema"/>
    <property type="match status" value="1"/>
</dbReference>
<keyword evidence="18" id="KW-1185">Reference proteome</keyword>
<feature type="transmembrane region" description="Helical" evidence="15">
    <location>
        <begin position="1170"/>
        <end position="1192"/>
    </location>
</feature>
<evidence type="ECO:0000256" key="15">
    <source>
        <dbReference type="SAM" id="Phobius"/>
    </source>
</evidence>
<sequence>MVVKAVHVETVGRTVAGIWLLLLAGLWGRASAGILLAQYPSPADPPMRFSHMAVDQKTKRVFIGGTNHLLQLDSDLRLEHLVTTGPRNDSPLCHATGCSDPEIQLSLMDNYNKILLVEPESRTLIACGSLSQGACYKYKLGNISAEADFIPKSIAANDANASTYAYIGPKKYNLWGRSNILYVGTTFTNNGEYRHDVPAIASRDLDSLEIAEYSFSKQSLLSIDVKYRDHFIVQYVYGFNASDYAYFVIVQKQSHLPGQEEQGYVSRLSRTCINDANYDSYTEVTLQCVDAEIKYNLVQDAKIAFAGEELATALGISIGSPVLVAVFRPARGITNEPQNHSALCLYPLRDIEGKFIENIHMCFNGSVKYRNMGYVSGPILDGKCPSSGSAGNIPNFCEVGLKISGVTPLVATAALNFPNTSLSAVTTASTGRHVLAFLGTTDGRIKKVLLSGPDPPEYEEVVVDEGNAVLPDTTLSPSGDYLYVLSTSKISKINVEHCSTYNNCSSCLDSKDPYCGWCSLEKKCTVRSACQKASHSAPRWLSLGTGQQCIDFEQVLPERIPINQMTNVRLTIRTLPELPYGAKYKCVFGSAEPIEAENPTRLSNHGFAYCPQFKKRDVILLPNNVLKEIVFEVKNLPHPQPGHTGFQCIIVIEGATMLVPARVDGKNIIVCDKTTYSYEANEGEHEASVRVVWNRIHHVDSINVILYKCDILGSHREHADCSLCVTRNSKYQCTWCGNTCQYAESCQHIPHIECPRPRIDMIKPLSGPIEGGTLVTIEGSNLGLKKEDVQGKIKIGQVPCILVNYEVSVRIQCITGPSRVEMTAPIKVGNEAGYTESSVEFSYKDIRLSGIYPSIGPQSGGTQLAITGQYLNIGSEITAYLDEYLCQVNLTQASSGRLTCITSKAQRAVNIAKLTLSIDGANRTLEGNPFNYTQDPTIMEIKPLNSFVSGGKMIFVHGTNLDSIQNPEMEVYSFSEPNIPINRTICTVLSATQMECPSPPVNRHFLTYSSRSRRSLRKPAAIKMKEPKLNLKIGFLMDNVQSVRDLEKHFPNLRSQLLYVEDPKIFKFPNQIKLYKGDTLVIEGENLNSASDEADVVVTIGTKPCNVTSLAMSQLVCSPPEQQPSDTDENGFKTEANLPLVVVRVGKSLRFPIGYLRYDIFKTFAFPPEAIIMITVGTILFVLFFVAVLFVYRRKSTQAEREYKRIQIQMDTLESNVRSECKLAFAELQTDMTDLTADLENSGIPTLDHTSYIMKVFFPGVSDHPILNAPKVRINGPRTNYDTAMLQFEQLINNKHFVLTFIEILESQKSFNIRNKVNVASLLMVVLMSKMEYATDILKSLLLRLIDKSVNTKHPQLMLRRTESVVEKNVNQLDGTLHIEKGLVDAITHDARYSLSEERLLRENVEHGVVTLHIVQDDLDEKIQCKVLDCDTISQVKSKILDALFKNTPFSLRPSIYEVDLEWRHGRGGHLTLQDEDLTTKTIGGWKKLNTLSHYGVKESAVMSLISRQNDSFNNCKQPCHNCVTGMYLNNSQSPIITTNGDIESGTIQKFVDDFFLTILTVNEALPPAVKWLFDLLDEAARKHGIQDPEVVHAWKSNSLPLRFWVNFIKNPDFIFDINKTSTLDSCLSVIAQTFMDSCSTTEHRLGKDSPSNKLLFAKFYNDVAMLPVITDQEMGSAMQQLSAQQAEEFDTVAALKELYIYVTKYREPILEALTTDPNCRRLHLAQKLESVAYTLGGEETSAC</sequence>
<dbReference type="FunFam" id="3.10.20.90:FF:000213">
    <property type="entry name" value="Plexin A4, B"/>
    <property type="match status" value="1"/>
</dbReference>
<evidence type="ECO:0000256" key="6">
    <source>
        <dbReference type="ARBA" id="ARBA00022737"/>
    </source>
</evidence>
<dbReference type="GO" id="GO:0030334">
    <property type="term" value="P:regulation of cell migration"/>
    <property type="evidence" value="ECO:0007669"/>
    <property type="project" value="TreeGrafter"/>
</dbReference>
<keyword evidence="12" id="KW-0675">Receptor</keyword>
<keyword evidence="13" id="KW-0325">Glycoprotein</keyword>
<proteinExistence type="inferred from homology"/>
<keyword evidence="9 15" id="KW-1133">Transmembrane helix</keyword>
<comment type="caution">
    <text evidence="17">The sequence shown here is derived from an EMBL/GenBank/DDBJ whole genome shotgun (WGS) entry which is preliminary data.</text>
</comment>
<dbReference type="GO" id="GO:0008360">
    <property type="term" value="P:regulation of cell shape"/>
    <property type="evidence" value="ECO:0007669"/>
    <property type="project" value="TreeGrafter"/>
</dbReference>
<dbReference type="Pfam" id="PF01833">
    <property type="entry name" value="TIG"/>
    <property type="match status" value="4"/>
</dbReference>
<dbReference type="Pfam" id="PF20170">
    <property type="entry name" value="Plexin_RBD"/>
    <property type="match status" value="1"/>
</dbReference>
<dbReference type="PANTHER" id="PTHR22625">
    <property type="entry name" value="PLEXIN"/>
    <property type="match status" value="1"/>
</dbReference>
<protein>
    <recommendedName>
        <fullName evidence="16">Sema domain-containing protein</fullName>
    </recommendedName>
</protein>
<dbReference type="InterPro" id="IPR013783">
    <property type="entry name" value="Ig-like_fold"/>
</dbReference>
<dbReference type="InterPro" id="IPR016201">
    <property type="entry name" value="PSI"/>
</dbReference>
<dbReference type="Gene3D" id="2.60.40.10">
    <property type="entry name" value="Immunoglobulins"/>
    <property type="match status" value="5"/>
</dbReference>
<dbReference type="PROSITE" id="PS51004">
    <property type="entry name" value="SEMA"/>
    <property type="match status" value="1"/>
</dbReference>
<dbReference type="SUPFAM" id="SSF101912">
    <property type="entry name" value="Sema domain"/>
    <property type="match status" value="1"/>
</dbReference>
<evidence type="ECO:0000256" key="4">
    <source>
        <dbReference type="ARBA" id="ARBA00022692"/>
    </source>
</evidence>
<dbReference type="GO" id="GO:0008045">
    <property type="term" value="P:motor neuron axon guidance"/>
    <property type="evidence" value="ECO:0007669"/>
    <property type="project" value="TreeGrafter"/>
</dbReference>
<dbReference type="SMART" id="SM00429">
    <property type="entry name" value="IPT"/>
    <property type="match status" value="4"/>
</dbReference>
<dbReference type="Pfam" id="PF08337">
    <property type="entry name" value="Plexin_cytopl"/>
    <property type="match status" value="2"/>
</dbReference>
<dbReference type="InterPro" id="IPR002909">
    <property type="entry name" value="IPT_dom"/>
</dbReference>
<dbReference type="InterPro" id="IPR036352">
    <property type="entry name" value="Semap_dom_sf"/>
</dbReference>
<keyword evidence="10 15" id="KW-0472">Membrane</keyword>
<accession>A0AAV8WJP9</accession>
<dbReference type="InterPro" id="IPR013548">
    <property type="entry name" value="Plexin_cytoplasmic_RasGAP_dom"/>
</dbReference>
<dbReference type="SUPFAM" id="SSF103575">
    <property type="entry name" value="Plexin repeat"/>
    <property type="match status" value="1"/>
</dbReference>
<keyword evidence="3" id="KW-1003">Cell membrane</keyword>
<dbReference type="CDD" id="cd12205">
    <property type="entry name" value="RasGAP_plexin"/>
    <property type="match status" value="1"/>
</dbReference>
<evidence type="ECO:0000256" key="10">
    <source>
        <dbReference type="ARBA" id="ARBA00023136"/>
    </source>
</evidence>
<evidence type="ECO:0000256" key="8">
    <source>
        <dbReference type="ARBA" id="ARBA00022902"/>
    </source>
</evidence>
<dbReference type="InterPro" id="IPR046800">
    <property type="entry name" value="Plexin_RBD"/>
</dbReference>
<evidence type="ECO:0000256" key="12">
    <source>
        <dbReference type="ARBA" id="ARBA00023170"/>
    </source>
</evidence>
<keyword evidence="8" id="KW-0524">Neurogenesis</keyword>
<dbReference type="Pfam" id="PF18020">
    <property type="entry name" value="TIG_2"/>
    <property type="match status" value="1"/>
</dbReference>
<feature type="domain" description="Sema" evidence="16">
    <location>
        <begin position="19"/>
        <end position="495"/>
    </location>
</feature>
<dbReference type="Gene3D" id="1.10.506.10">
    <property type="entry name" value="GTPase Activation - p120gap, domain 1"/>
    <property type="match status" value="2"/>
</dbReference>
<evidence type="ECO:0000256" key="7">
    <source>
        <dbReference type="ARBA" id="ARBA00022782"/>
    </source>
</evidence>
<keyword evidence="5" id="KW-0732">Signal</keyword>
<evidence type="ECO:0000259" key="16">
    <source>
        <dbReference type="PROSITE" id="PS51004"/>
    </source>
</evidence>
<dbReference type="InterPro" id="IPR031148">
    <property type="entry name" value="Plexin"/>
</dbReference>
<dbReference type="InterPro" id="IPR041362">
    <property type="entry name" value="TIG2_plexin"/>
</dbReference>
<evidence type="ECO:0000313" key="17">
    <source>
        <dbReference type="EMBL" id="KAJ8926834.1"/>
    </source>
</evidence>
<dbReference type="CDD" id="cd01180">
    <property type="entry name" value="IPT_plexin_repeat1"/>
    <property type="match status" value="1"/>
</dbReference>
<dbReference type="GO" id="GO:0017154">
    <property type="term" value="F:semaphorin receptor activity"/>
    <property type="evidence" value="ECO:0007669"/>
    <property type="project" value="InterPro"/>
</dbReference>
<dbReference type="CDD" id="cd00603">
    <property type="entry name" value="IPT_PCSR"/>
    <property type="match status" value="1"/>
</dbReference>
<dbReference type="GO" id="GO:0005886">
    <property type="term" value="C:plasma membrane"/>
    <property type="evidence" value="ECO:0007669"/>
    <property type="project" value="UniProtKB-SubCell"/>
</dbReference>
<dbReference type="FunFam" id="2.60.40.10:FF:001973">
    <property type="entry name" value="Plexin A4, B"/>
    <property type="match status" value="1"/>
</dbReference>
<dbReference type="FunFam" id="2.60.40.10:FF:000203">
    <property type="entry name" value="Plexin B2"/>
    <property type="match status" value="1"/>
</dbReference>
<evidence type="ECO:0000256" key="5">
    <source>
        <dbReference type="ARBA" id="ARBA00022729"/>
    </source>
</evidence>
<dbReference type="GO" id="GO:0007162">
    <property type="term" value="P:negative regulation of cell adhesion"/>
    <property type="evidence" value="ECO:0007669"/>
    <property type="project" value="TreeGrafter"/>
</dbReference>
<keyword evidence="6" id="KW-0677">Repeat</keyword>
<dbReference type="SUPFAM" id="SSF48350">
    <property type="entry name" value="GTPase activation domain, GAP"/>
    <property type="match status" value="1"/>
</dbReference>
<evidence type="ECO:0000256" key="2">
    <source>
        <dbReference type="ARBA" id="ARBA00010297"/>
    </source>
</evidence>
<dbReference type="EMBL" id="JANEYF010005770">
    <property type="protein sequence ID" value="KAJ8926834.1"/>
    <property type="molecule type" value="Genomic_DNA"/>
</dbReference>
<dbReference type="Pfam" id="PF01437">
    <property type="entry name" value="PSI"/>
    <property type="match status" value="1"/>
</dbReference>
<dbReference type="Gene3D" id="3.10.20.90">
    <property type="entry name" value="Phosphatidylinositol 3-kinase Catalytic Subunit, Chain A, domain 1"/>
    <property type="match status" value="1"/>
</dbReference>
<dbReference type="SMART" id="SM00630">
    <property type="entry name" value="Sema"/>
    <property type="match status" value="1"/>
</dbReference>
<dbReference type="GO" id="GO:0097374">
    <property type="term" value="P:sensory neuron axon guidance"/>
    <property type="evidence" value="ECO:0007669"/>
    <property type="project" value="TreeGrafter"/>
</dbReference>
<dbReference type="SMART" id="SM00423">
    <property type="entry name" value="PSI"/>
    <property type="match status" value="2"/>
</dbReference>
<reference evidence="17" key="1">
    <citation type="journal article" date="2023" name="Insect Mol. Biol.">
        <title>Genome sequencing provides insights into the evolution of gene families encoding plant cell wall-degrading enzymes in longhorned beetles.</title>
        <authorList>
            <person name="Shin N.R."/>
            <person name="Okamura Y."/>
            <person name="Kirsch R."/>
            <person name="Pauchet Y."/>
        </authorList>
    </citation>
    <scope>NUCLEOTIDE SEQUENCE</scope>
    <source>
        <strain evidence="17">RBIC_L_NR</strain>
    </source>
</reference>
<gene>
    <name evidence="17" type="ORF">NQ314_020684</name>
</gene>
<evidence type="ECO:0000313" key="18">
    <source>
        <dbReference type="Proteomes" id="UP001162156"/>
    </source>
</evidence>
<dbReference type="PANTHER" id="PTHR22625:SF44">
    <property type="entry name" value="PLEXIN-B"/>
    <property type="match status" value="1"/>
</dbReference>
<comment type="caution">
    <text evidence="14">Lacks conserved residue(s) required for the propagation of feature annotation.</text>
</comment>
<evidence type="ECO:0000256" key="14">
    <source>
        <dbReference type="PROSITE-ProRule" id="PRU00352"/>
    </source>
</evidence>
<comment type="subcellular location">
    <subcellularLocation>
        <location evidence="1">Cell membrane</location>
        <topology evidence="1">Single-pass type I membrane protein</topology>
    </subcellularLocation>
</comment>
<dbReference type="InterPro" id="IPR001627">
    <property type="entry name" value="Semap_dom"/>
</dbReference>
<dbReference type="InterPro" id="IPR002165">
    <property type="entry name" value="Plexin_repeat"/>
</dbReference>
<organism evidence="17 18">
    <name type="scientific">Rhamnusium bicolor</name>
    <dbReference type="NCBI Taxonomy" id="1586634"/>
    <lineage>
        <taxon>Eukaryota</taxon>
        <taxon>Metazoa</taxon>
        <taxon>Ecdysozoa</taxon>
        <taxon>Arthropoda</taxon>
        <taxon>Hexapoda</taxon>
        <taxon>Insecta</taxon>
        <taxon>Pterygota</taxon>
        <taxon>Neoptera</taxon>
        <taxon>Endopterygota</taxon>
        <taxon>Coleoptera</taxon>
        <taxon>Polyphaga</taxon>
        <taxon>Cucujiformia</taxon>
        <taxon>Chrysomeloidea</taxon>
        <taxon>Cerambycidae</taxon>
        <taxon>Lepturinae</taxon>
        <taxon>Rhagiini</taxon>
        <taxon>Rhamnusium</taxon>
    </lineage>
</organism>
<keyword evidence="4 15" id="KW-0812">Transmembrane</keyword>
<dbReference type="GO" id="GO:0002116">
    <property type="term" value="C:semaphorin receptor complex"/>
    <property type="evidence" value="ECO:0007669"/>
    <property type="project" value="TreeGrafter"/>
</dbReference>
<evidence type="ECO:0000256" key="3">
    <source>
        <dbReference type="ARBA" id="ARBA00022475"/>
    </source>
</evidence>
<comment type="similarity">
    <text evidence="2">Belongs to the plexin family.</text>
</comment>
<keyword evidence="11" id="KW-1015">Disulfide bond</keyword>
<evidence type="ECO:0000256" key="13">
    <source>
        <dbReference type="ARBA" id="ARBA00023180"/>
    </source>
</evidence>
<evidence type="ECO:0000256" key="9">
    <source>
        <dbReference type="ARBA" id="ARBA00022989"/>
    </source>
</evidence>
<name>A0AAV8WJP9_9CUCU</name>
<dbReference type="Proteomes" id="UP001162156">
    <property type="component" value="Unassembled WGS sequence"/>
</dbReference>
<dbReference type="GO" id="GO:0050772">
    <property type="term" value="P:positive regulation of axonogenesis"/>
    <property type="evidence" value="ECO:0007669"/>
    <property type="project" value="TreeGrafter"/>
</dbReference>